<dbReference type="RefSeq" id="WP_271925022.1">
    <property type="nucleotide sequence ID" value="NZ_JAQNDO010000001.1"/>
</dbReference>
<evidence type="ECO:0000256" key="2">
    <source>
        <dbReference type="ARBA" id="ARBA00022475"/>
    </source>
</evidence>
<accession>A0ABT5EXT2</accession>
<dbReference type="InterPro" id="IPR011050">
    <property type="entry name" value="Pectin_lyase_fold/virulence"/>
</dbReference>
<evidence type="ECO:0000256" key="3">
    <source>
        <dbReference type="ARBA" id="ARBA00022729"/>
    </source>
</evidence>
<dbReference type="PROSITE" id="PS51257">
    <property type="entry name" value="PROKAR_LIPOPROTEIN"/>
    <property type="match status" value="1"/>
</dbReference>
<dbReference type="EMBL" id="JAQNDO010000001">
    <property type="protein sequence ID" value="MDC0746644.1"/>
    <property type="molecule type" value="Genomic_DNA"/>
</dbReference>
<evidence type="ECO:0000313" key="7">
    <source>
        <dbReference type="EMBL" id="MDC0746644.1"/>
    </source>
</evidence>
<dbReference type="Gene3D" id="2.160.20.10">
    <property type="entry name" value="Single-stranded right-handed beta-helix, Pectin lyase-like"/>
    <property type="match status" value="1"/>
</dbReference>
<keyword evidence="2" id="KW-0472">Membrane</keyword>
<reference evidence="7 8" key="1">
    <citation type="submission" date="2022-11" db="EMBL/GenBank/DDBJ databases">
        <title>Minimal conservation of predation-associated metabolite biosynthetic gene clusters underscores biosynthetic potential of Myxococcota including descriptions for ten novel species: Archangium lansinium sp. nov., Myxococcus landrumus sp. nov., Nannocystis bai.</title>
        <authorList>
            <person name="Ahearne A."/>
            <person name="Stevens C."/>
            <person name="Dowd S."/>
        </authorList>
    </citation>
    <scope>NUCLEOTIDE SEQUENCE [LARGE SCALE GENOMIC DNA]</scope>
    <source>
        <strain evidence="7 8">RJM3</strain>
    </source>
</reference>
<dbReference type="InterPro" id="IPR019316">
    <property type="entry name" value="G8_domain"/>
</dbReference>
<dbReference type="Pfam" id="PF10162">
    <property type="entry name" value="G8"/>
    <property type="match status" value="1"/>
</dbReference>
<evidence type="ECO:0000259" key="5">
    <source>
        <dbReference type="Pfam" id="PF10162"/>
    </source>
</evidence>
<dbReference type="PANTHER" id="PTHR46769:SF2">
    <property type="entry name" value="FIBROCYSTIN-L ISOFORM 2 PRECURSOR-RELATED"/>
    <property type="match status" value="1"/>
</dbReference>
<name>A0ABT5EXT2_9BACT</name>
<dbReference type="SUPFAM" id="SSF51126">
    <property type="entry name" value="Pectin lyase-like"/>
    <property type="match status" value="1"/>
</dbReference>
<gene>
    <name evidence="7" type="ORF">POL67_35280</name>
</gene>
<dbReference type="InterPro" id="IPR012334">
    <property type="entry name" value="Pectin_lyas_fold"/>
</dbReference>
<proteinExistence type="predicted"/>
<evidence type="ECO:0000259" key="6">
    <source>
        <dbReference type="Pfam" id="PF24606"/>
    </source>
</evidence>
<protein>
    <submittedName>
        <fullName evidence="7">Right-handed parallel beta-helix repeat-containing protein</fullName>
    </submittedName>
</protein>
<keyword evidence="8" id="KW-1185">Reference proteome</keyword>
<dbReference type="InterPro" id="IPR052387">
    <property type="entry name" value="Fibrocystin"/>
</dbReference>
<comment type="caution">
    <text evidence="7">The sequence shown here is derived from an EMBL/GenBank/DDBJ whole genome shotgun (WGS) entry which is preliminary data.</text>
</comment>
<organism evidence="7 8">
    <name type="scientific">Polyangium mundeleinium</name>
    <dbReference type="NCBI Taxonomy" id="2995306"/>
    <lineage>
        <taxon>Bacteria</taxon>
        <taxon>Pseudomonadati</taxon>
        <taxon>Myxococcota</taxon>
        <taxon>Polyangia</taxon>
        <taxon>Polyangiales</taxon>
        <taxon>Polyangiaceae</taxon>
        <taxon>Polyangium</taxon>
    </lineage>
</organism>
<keyword evidence="2" id="KW-1003">Cell membrane</keyword>
<evidence type="ECO:0000313" key="8">
    <source>
        <dbReference type="Proteomes" id="UP001221411"/>
    </source>
</evidence>
<feature type="domain" description="G8" evidence="5">
    <location>
        <begin position="57"/>
        <end position="194"/>
    </location>
</feature>
<evidence type="ECO:0000256" key="4">
    <source>
        <dbReference type="ARBA" id="ARBA00023180"/>
    </source>
</evidence>
<evidence type="ECO:0000256" key="1">
    <source>
        <dbReference type="ARBA" id="ARBA00004236"/>
    </source>
</evidence>
<keyword evidence="4" id="KW-0325">Glycoprotein</keyword>
<dbReference type="InterPro" id="IPR055401">
    <property type="entry name" value="CEMIP_beta-hel_dom"/>
</dbReference>
<feature type="domain" description="CEMIP beta-helix" evidence="6">
    <location>
        <begin position="290"/>
        <end position="376"/>
    </location>
</feature>
<sequence length="682" mass="72906">MRGRRLASPGLRTTLLVLPLALVSCGGGGDPGVKEDPPGIAAACEGGACSFCDPKVWGGVTPDATTDLVIPDKRVVVVDCAAEARTLRVEAGGTLSASREVSSTLTMHGNLVVAGTVDYGTPEGRIPAGVTAEVIFTGMKDEDYQGTPSVEASDEGWTSVETPIEIVKGDIGLWVAGSGRLLAAGQEKRAWGRLADGAGPADLTFTVDDASGWQVGDRVTLTPTVPRSAGETWVSQFDEAKIAAVEGNTVTLEAAPSFAHDGCSDCMRRGEAANLTRNVVLRSADDTNHAHIMVLGQGIAQLDSVELRWLGPETCGGPPRRAALYFGAQKEASDPSFVRHAAIWGGQRSFVVIEKSHGIEVSDVAGYDTYGAGFAMFYDTNGCGTRCEDRAENAPRSIVFDHVLAAKVGASKRSEEGDCLRIDHRLAGFEHSGGEGSGARDCVAVGIGWDSGGSDVAGFGWVEGGSGRPEDFTFTRNVTHNSGAHGAMVWHNDDERLQAPYTNNEFWSNAGYGIHWGAYGNQFEFDDVTIVDNGFDSIAIKAIPMSERPRMVDVTLESITILSYVFVQTIPATFRNLTFTGTRPVGIGRTFQEACPDAAKDEDPNDPDCIRDWLRFENVSFAAGMNPFDFGQSPNKHSVWEIRGFSSPDHAMLPADFDLYRADSQVPGGSYYEPFDAWLVPR</sequence>
<dbReference type="Pfam" id="PF24606">
    <property type="entry name" value="CEMIP_beta-hel"/>
    <property type="match status" value="1"/>
</dbReference>
<keyword evidence="3" id="KW-0732">Signal</keyword>
<comment type="subcellular location">
    <subcellularLocation>
        <location evidence="1">Cell membrane</location>
    </subcellularLocation>
</comment>
<dbReference type="PANTHER" id="PTHR46769">
    <property type="entry name" value="POLYCYSTIC KIDNEY AND HEPATIC DISEASE 1 (AUTOSOMAL RECESSIVE)-LIKE 1"/>
    <property type="match status" value="1"/>
</dbReference>
<dbReference type="Proteomes" id="UP001221411">
    <property type="component" value="Unassembled WGS sequence"/>
</dbReference>